<dbReference type="GO" id="GO:0008643">
    <property type="term" value="P:carbohydrate transport"/>
    <property type="evidence" value="ECO:0007669"/>
    <property type="project" value="InterPro"/>
</dbReference>
<dbReference type="Pfam" id="PF13347">
    <property type="entry name" value="MFS_2"/>
    <property type="match status" value="1"/>
</dbReference>
<feature type="transmembrane region" description="Helical" evidence="2">
    <location>
        <begin position="120"/>
        <end position="144"/>
    </location>
</feature>
<dbReference type="GO" id="GO:0015293">
    <property type="term" value="F:symporter activity"/>
    <property type="evidence" value="ECO:0007669"/>
    <property type="project" value="InterPro"/>
</dbReference>
<keyword evidence="4" id="KW-1185">Reference proteome</keyword>
<proteinExistence type="inferred from homology"/>
<dbReference type="RefSeq" id="WP_123212346.1">
    <property type="nucleotide sequence ID" value="NZ_RJVO01000006.1"/>
</dbReference>
<dbReference type="InParanoid" id="A0A3N0V813"/>
<feature type="transmembrane region" description="Helical" evidence="2">
    <location>
        <begin position="365"/>
        <end position="383"/>
    </location>
</feature>
<dbReference type="Proteomes" id="UP000282106">
    <property type="component" value="Unassembled WGS sequence"/>
</dbReference>
<feature type="transmembrane region" description="Helical" evidence="2">
    <location>
        <begin position="91"/>
        <end position="114"/>
    </location>
</feature>
<evidence type="ECO:0000313" key="3">
    <source>
        <dbReference type="EMBL" id="ROH88724.1"/>
    </source>
</evidence>
<comment type="similarity">
    <text evidence="1">Belongs to the sodium:galactoside symporter (TC 2.A.2) family.</text>
</comment>
<feature type="transmembrane region" description="Helical" evidence="2">
    <location>
        <begin position="333"/>
        <end position="353"/>
    </location>
</feature>
<feature type="transmembrane region" description="Helical" evidence="2">
    <location>
        <begin position="191"/>
        <end position="211"/>
    </location>
</feature>
<accession>A0A3N0V813</accession>
<dbReference type="GO" id="GO:0005886">
    <property type="term" value="C:plasma membrane"/>
    <property type="evidence" value="ECO:0007669"/>
    <property type="project" value="TreeGrafter"/>
</dbReference>
<dbReference type="FunCoup" id="A0A3N0V813">
    <property type="interactions" value="272"/>
</dbReference>
<evidence type="ECO:0000313" key="4">
    <source>
        <dbReference type="Proteomes" id="UP000282106"/>
    </source>
</evidence>
<keyword evidence="2" id="KW-0472">Membrane</keyword>
<dbReference type="PANTHER" id="PTHR11328">
    <property type="entry name" value="MAJOR FACILITATOR SUPERFAMILY DOMAIN-CONTAINING PROTEIN"/>
    <property type="match status" value="1"/>
</dbReference>
<dbReference type="AlphaFoldDB" id="A0A3N0V813"/>
<evidence type="ECO:0000256" key="2">
    <source>
        <dbReference type="SAM" id="Phobius"/>
    </source>
</evidence>
<dbReference type="PANTHER" id="PTHR11328:SF24">
    <property type="entry name" value="MAJOR FACILITATOR SUPERFAMILY (MFS) PROFILE DOMAIN-CONTAINING PROTEIN"/>
    <property type="match status" value="1"/>
</dbReference>
<dbReference type="SUPFAM" id="SSF103473">
    <property type="entry name" value="MFS general substrate transporter"/>
    <property type="match status" value="1"/>
</dbReference>
<sequence>MTATTAAGTETAAPALGPWRKLGYAAGAAGIGVAGVPSSLLLLFYLTEIVRVPPATAGLLIGLTKIWDVLVDPALGGAVERYSRRRGARAPLAFVSALAYVLALLGLFALPAQAGPLGSLLLVVTLLIVSSVAHTAFLVLKLALADDMTRGAAQRMGLFAYSGVLTALLTLAATAMVPFLIRWGGDGARGYALMACGIAVFGALSFLAFLLSTRHYPVRQDSGKAAEPALWQSIRLSFGNRPYYYLLGFLLCFGTSAGLLSAFLPYINQYLLRAGPGSLSVLGSITLLCMLLSMPLIALLVRRYGNLGTVRYANTVFLLSFPLLWLASYGPTWATWSAVAVFGLGAGGMAILLQSTIIDIAKLRLAGGVVVSMGVYLGIFMAAQKLGQSAGSVVAGLLLDWSGFVPGQAEQNARALEVLRLGYTLAPMGLTALGTLCVWRIRLSEGGAEED</sequence>
<feature type="transmembrane region" description="Helical" evidence="2">
    <location>
        <begin position="308"/>
        <end position="327"/>
    </location>
</feature>
<dbReference type="InterPro" id="IPR036259">
    <property type="entry name" value="MFS_trans_sf"/>
</dbReference>
<feature type="transmembrane region" description="Helical" evidence="2">
    <location>
        <begin position="279"/>
        <end position="301"/>
    </location>
</feature>
<dbReference type="InterPro" id="IPR039672">
    <property type="entry name" value="MFS_2"/>
</dbReference>
<feature type="transmembrane region" description="Helical" evidence="2">
    <location>
        <begin position="243"/>
        <end position="267"/>
    </location>
</feature>
<protein>
    <submittedName>
        <fullName evidence="3">MFS transporter</fullName>
    </submittedName>
</protein>
<evidence type="ECO:0000256" key="1">
    <source>
        <dbReference type="ARBA" id="ARBA00009617"/>
    </source>
</evidence>
<gene>
    <name evidence="3" type="ORF">ED208_12980</name>
</gene>
<keyword evidence="2" id="KW-1133">Transmembrane helix</keyword>
<feature type="transmembrane region" description="Helical" evidence="2">
    <location>
        <begin position="24"/>
        <end position="46"/>
    </location>
</feature>
<organism evidence="3 4">
    <name type="scientific">Stagnimonas aquatica</name>
    <dbReference type="NCBI Taxonomy" id="2689987"/>
    <lineage>
        <taxon>Bacteria</taxon>
        <taxon>Pseudomonadati</taxon>
        <taxon>Pseudomonadota</taxon>
        <taxon>Gammaproteobacteria</taxon>
        <taxon>Nevskiales</taxon>
        <taxon>Nevskiaceae</taxon>
        <taxon>Stagnimonas</taxon>
    </lineage>
</organism>
<reference evidence="3 4" key="1">
    <citation type="submission" date="2018-10" db="EMBL/GenBank/DDBJ databases">
        <authorList>
            <person name="Chen W.-M."/>
        </authorList>
    </citation>
    <scope>NUCLEOTIDE SEQUENCE [LARGE SCALE GENOMIC DNA]</scope>
    <source>
        <strain evidence="3 4">THS-13</strain>
    </source>
</reference>
<dbReference type="Gene3D" id="1.20.1250.20">
    <property type="entry name" value="MFS general substrate transporter like domains"/>
    <property type="match status" value="2"/>
</dbReference>
<feature type="transmembrane region" description="Helical" evidence="2">
    <location>
        <begin position="156"/>
        <end position="179"/>
    </location>
</feature>
<comment type="caution">
    <text evidence="3">The sequence shown here is derived from an EMBL/GenBank/DDBJ whole genome shotgun (WGS) entry which is preliminary data.</text>
</comment>
<dbReference type="EMBL" id="RJVO01000006">
    <property type="protein sequence ID" value="ROH88724.1"/>
    <property type="molecule type" value="Genomic_DNA"/>
</dbReference>
<name>A0A3N0V813_9GAMM</name>
<keyword evidence="2" id="KW-0812">Transmembrane</keyword>